<name>A0AA39U551_9PEZI</name>
<protein>
    <submittedName>
        <fullName evidence="2">Uncharacterized protein</fullName>
    </submittedName>
</protein>
<dbReference type="AlphaFoldDB" id="A0AA39U551"/>
<comment type="caution">
    <text evidence="2">The sequence shown here is derived from an EMBL/GenBank/DDBJ whole genome shotgun (WGS) entry which is preliminary data.</text>
</comment>
<dbReference type="EMBL" id="JAULSU010000007">
    <property type="protein sequence ID" value="KAK0611975.1"/>
    <property type="molecule type" value="Genomic_DNA"/>
</dbReference>
<accession>A0AA39U551</accession>
<evidence type="ECO:0000313" key="2">
    <source>
        <dbReference type="EMBL" id="KAK0611975.1"/>
    </source>
</evidence>
<organism evidence="2 3">
    <name type="scientific">Immersiella caudata</name>
    <dbReference type="NCBI Taxonomy" id="314043"/>
    <lineage>
        <taxon>Eukaryota</taxon>
        <taxon>Fungi</taxon>
        <taxon>Dikarya</taxon>
        <taxon>Ascomycota</taxon>
        <taxon>Pezizomycotina</taxon>
        <taxon>Sordariomycetes</taxon>
        <taxon>Sordariomycetidae</taxon>
        <taxon>Sordariales</taxon>
        <taxon>Lasiosphaeriaceae</taxon>
        <taxon>Immersiella</taxon>
    </lineage>
</organism>
<keyword evidence="3" id="KW-1185">Reference proteome</keyword>
<evidence type="ECO:0000313" key="3">
    <source>
        <dbReference type="Proteomes" id="UP001175000"/>
    </source>
</evidence>
<gene>
    <name evidence="2" type="ORF">B0T14DRAFT_339115</name>
</gene>
<proteinExistence type="predicted"/>
<feature type="region of interest" description="Disordered" evidence="1">
    <location>
        <begin position="114"/>
        <end position="165"/>
    </location>
</feature>
<reference evidence="2" key="1">
    <citation type="submission" date="2023-06" db="EMBL/GenBank/DDBJ databases">
        <title>Genome-scale phylogeny and comparative genomics of the fungal order Sordariales.</title>
        <authorList>
            <consortium name="Lawrence Berkeley National Laboratory"/>
            <person name="Hensen N."/>
            <person name="Bonometti L."/>
            <person name="Westerberg I."/>
            <person name="Brannstrom I.O."/>
            <person name="Guillou S."/>
            <person name="Cros-Aarteil S."/>
            <person name="Calhoun S."/>
            <person name="Haridas S."/>
            <person name="Kuo A."/>
            <person name="Mondo S."/>
            <person name="Pangilinan J."/>
            <person name="Riley R."/>
            <person name="Labutti K."/>
            <person name="Andreopoulos B."/>
            <person name="Lipzen A."/>
            <person name="Chen C."/>
            <person name="Yanf M."/>
            <person name="Daum C."/>
            <person name="Ng V."/>
            <person name="Clum A."/>
            <person name="Steindorff A."/>
            <person name="Ohm R."/>
            <person name="Martin F."/>
            <person name="Silar P."/>
            <person name="Natvig D."/>
            <person name="Lalanne C."/>
            <person name="Gautier V."/>
            <person name="Ament-Velasquez S.L."/>
            <person name="Kruys A."/>
            <person name="Hutchinson M.I."/>
            <person name="Powell A.J."/>
            <person name="Barry K."/>
            <person name="Miller A.N."/>
            <person name="Grigoriev I.V."/>
            <person name="Debuchy R."/>
            <person name="Gladieux P."/>
            <person name="Thoren M.H."/>
            <person name="Johannesson H."/>
        </authorList>
    </citation>
    <scope>NUCLEOTIDE SEQUENCE</scope>
    <source>
        <strain evidence="2">CBS 606.72</strain>
    </source>
</reference>
<dbReference type="Proteomes" id="UP001175000">
    <property type="component" value="Unassembled WGS sequence"/>
</dbReference>
<sequence>MRSHPSTTPPPLPAPFDALVFDLSSVLPNQSQPSPLSSHRGRASSLDLPLELELAPLNPDTSRLLPPRTTTKRHHVRVQGKLVVVRSISTANLKPGVGGSAPASPLPVGVAAPLVTPRSAGGQERRESLGGRGRGSPLGNTTRISGRRRSLDDVGTAGMESEGEAEEEVREVVVRDRQLRGYGIGGAGNIREFFFPTWRGFVLTCGQDGRRMLPTLRIRIGSGGISGRYWG</sequence>
<evidence type="ECO:0000256" key="1">
    <source>
        <dbReference type="SAM" id="MobiDB-lite"/>
    </source>
</evidence>